<evidence type="ECO:0000313" key="6">
    <source>
        <dbReference type="Proteomes" id="UP000247702"/>
    </source>
</evidence>
<evidence type="ECO:0000256" key="2">
    <source>
        <dbReference type="SAM" id="MobiDB-lite"/>
    </source>
</evidence>
<feature type="region of interest" description="Disordered" evidence="2">
    <location>
        <begin position="143"/>
        <end position="188"/>
    </location>
</feature>
<dbReference type="Gene3D" id="3.10.180.10">
    <property type="entry name" value="2,3-Dihydroxybiphenyl 1,2-Dioxygenase, domain 1"/>
    <property type="match status" value="1"/>
</dbReference>
<organism evidence="4 6">
    <name type="scientific">Rhizophagus clarus</name>
    <dbReference type="NCBI Taxonomy" id="94130"/>
    <lineage>
        <taxon>Eukaryota</taxon>
        <taxon>Fungi</taxon>
        <taxon>Fungi incertae sedis</taxon>
        <taxon>Mucoromycota</taxon>
        <taxon>Glomeromycotina</taxon>
        <taxon>Glomeromycetes</taxon>
        <taxon>Glomerales</taxon>
        <taxon>Glomeraceae</taxon>
        <taxon>Rhizophagus</taxon>
    </lineage>
</organism>
<keyword evidence="6" id="KW-1185">Reference proteome</keyword>
<gene>
    <name evidence="5" type="ORF">RCL2_000790000</name>
    <name evidence="4" type="ORF">RclHR1_00490020</name>
</gene>
<dbReference type="InterPro" id="IPR051332">
    <property type="entry name" value="Fosfomycin_Res_Enzymes"/>
</dbReference>
<name>A0A2Z6RKU1_9GLOM</name>
<dbReference type="AlphaFoldDB" id="A0A2Z6RKU1"/>
<evidence type="ECO:0000259" key="3">
    <source>
        <dbReference type="PROSITE" id="PS51819"/>
    </source>
</evidence>
<dbReference type="SUPFAM" id="SSF54593">
    <property type="entry name" value="Glyoxalase/Bleomycin resistance protein/Dihydroxybiphenyl dioxygenase"/>
    <property type="match status" value="1"/>
</dbReference>
<feature type="domain" description="VOC" evidence="3">
    <location>
        <begin position="10"/>
        <end position="137"/>
    </location>
</feature>
<protein>
    <submittedName>
        <fullName evidence="5">Bleomycin resistance protein</fullName>
    </submittedName>
</protein>
<dbReference type="PANTHER" id="PTHR36113:SF6">
    <property type="entry name" value="FOSFOMYCIN RESISTANCE PROTEIN FOSX"/>
    <property type="match status" value="1"/>
</dbReference>
<dbReference type="Pfam" id="PF00903">
    <property type="entry name" value="Glyoxalase"/>
    <property type="match status" value="1"/>
</dbReference>
<dbReference type="PROSITE" id="PS51819">
    <property type="entry name" value="VOC"/>
    <property type="match status" value="1"/>
</dbReference>
<dbReference type="Proteomes" id="UP000615446">
    <property type="component" value="Unassembled WGS sequence"/>
</dbReference>
<dbReference type="InterPro" id="IPR037523">
    <property type="entry name" value="VOC_core"/>
</dbReference>
<dbReference type="InterPro" id="IPR029068">
    <property type="entry name" value="Glyas_Bleomycin-R_OHBP_Dase"/>
</dbReference>
<dbReference type="EMBL" id="BLAL01000050">
    <property type="protein sequence ID" value="GES80628.1"/>
    <property type="molecule type" value="Genomic_DNA"/>
</dbReference>
<dbReference type="OrthoDB" id="10249419at2759"/>
<accession>A0A2Z6RKU1</accession>
<dbReference type="GO" id="GO:0046872">
    <property type="term" value="F:metal ion binding"/>
    <property type="evidence" value="ECO:0007669"/>
    <property type="project" value="UniProtKB-KW"/>
</dbReference>
<evidence type="ECO:0000313" key="4">
    <source>
        <dbReference type="EMBL" id="GBC02934.1"/>
    </source>
</evidence>
<dbReference type="Proteomes" id="UP000247702">
    <property type="component" value="Unassembled WGS sequence"/>
</dbReference>
<dbReference type="EMBL" id="BEXD01003859">
    <property type="protein sequence ID" value="GBC02934.1"/>
    <property type="molecule type" value="Genomic_DNA"/>
</dbReference>
<sequence>MSNQGPVLGSLSHFCLSVSDYEKSIKYYDTVLEKLGFKSFSREKTHTSWVNKLGGIQFVISPIRSENKDSKHTRYSVGFHHLALNATSREEIDKFHDFLVENKFTVLDEPKEYDYAPGYYAVFWEDPDGMKLELCYVPISESNHENSQPVKADDANNANDVDDNEHEGKDHEGGGENDGNSPKRQKTE</sequence>
<evidence type="ECO:0000256" key="1">
    <source>
        <dbReference type="ARBA" id="ARBA00022723"/>
    </source>
</evidence>
<dbReference type="InterPro" id="IPR004360">
    <property type="entry name" value="Glyas_Fos-R_dOase_dom"/>
</dbReference>
<dbReference type="PANTHER" id="PTHR36113">
    <property type="entry name" value="LYASE, PUTATIVE-RELATED-RELATED"/>
    <property type="match status" value="1"/>
</dbReference>
<keyword evidence="1" id="KW-0479">Metal-binding</keyword>
<comment type="caution">
    <text evidence="4">The sequence shown here is derived from an EMBL/GenBank/DDBJ whole genome shotgun (WGS) entry which is preliminary data.</text>
</comment>
<reference evidence="4 6" key="1">
    <citation type="submission" date="2017-11" db="EMBL/GenBank/DDBJ databases">
        <title>The genome of Rhizophagus clarus HR1 reveals common genetic basis of auxotrophy among arbuscular mycorrhizal fungi.</title>
        <authorList>
            <person name="Kobayashi Y."/>
        </authorList>
    </citation>
    <scope>NUCLEOTIDE SEQUENCE [LARGE SCALE GENOMIC DNA]</scope>
    <source>
        <strain evidence="4 6">HR1</strain>
    </source>
</reference>
<proteinExistence type="predicted"/>
<reference evidence="5" key="2">
    <citation type="submission" date="2019-10" db="EMBL/GenBank/DDBJ databases">
        <title>Conservation and host-specific expression of non-tandemly repeated heterogenous ribosome RNA gene in arbuscular mycorrhizal fungi.</title>
        <authorList>
            <person name="Maeda T."/>
            <person name="Kobayashi Y."/>
            <person name="Nakagawa T."/>
            <person name="Ezawa T."/>
            <person name="Yamaguchi K."/>
            <person name="Bino T."/>
            <person name="Nishimoto Y."/>
            <person name="Shigenobu S."/>
            <person name="Kawaguchi M."/>
        </authorList>
    </citation>
    <scope>NUCLEOTIDE SEQUENCE</scope>
    <source>
        <strain evidence="5">HR1</strain>
    </source>
</reference>
<evidence type="ECO:0000313" key="5">
    <source>
        <dbReference type="EMBL" id="GES80628.1"/>
    </source>
</evidence>